<dbReference type="EnsemblProtists" id="PYU1_T001572">
    <property type="protein sequence ID" value="PYU1_T001572"/>
    <property type="gene ID" value="PYU1_G001572"/>
</dbReference>
<dbReference type="EMBL" id="GL376626">
    <property type="status" value="NOT_ANNOTATED_CDS"/>
    <property type="molecule type" value="Genomic_DNA"/>
</dbReference>
<organism evidence="1 2">
    <name type="scientific">Globisporangium ultimum (strain ATCC 200006 / CBS 805.95 / DAOM BR144)</name>
    <name type="common">Pythium ultimum</name>
    <dbReference type="NCBI Taxonomy" id="431595"/>
    <lineage>
        <taxon>Eukaryota</taxon>
        <taxon>Sar</taxon>
        <taxon>Stramenopiles</taxon>
        <taxon>Oomycota</taxon>
        <taxon>Peronosporomycetes</taxon>
        <taxon>Pythiales</taxon>
        <taxon>Pythiaceae</taxon>
        <taxon>Globisporangium</taxon>
    </lineage>
</organism>
<keyword evidence="2" id="KW-1185">Reference proteome</keyword>
<protein>
    <submittedName>
        <fullName evidence="1">Uncharacterized protein</fullName>
    </submittedName>
</protein>
<dbReference type="InParanoid" id="K3W9D1"/>
<dbReference type="HOGENOM" id="CLU_1709006_0_0_1"/>
<proteinExistence type="predicted"/>
<reference evidence="1" key="3">
    <citation type="submission" date="2015-02" db="UniProtKB">
        <authorList>
            <consortium name="EnsemblProtists"/>
        </authorList>
    </citation>
    <scope>IDENTIFICATION</scope>
    <source>
        <strain evidence="1">DAOM BR144</strain>
    </source>
</reference>
<reference evidence="2" key="2">
    <citation type="submission" date="2010-04" db="EMBL/GenBank/DDBJ databases">
        <authorList>
            <person name="Buell R."/>
            <person name="Hamilton J."/>
            <person name="Hostetler J."/>
        </authorList>
    </citation>
    <scope>NUCLEOTIDE SEQUENCE [LARGE SCALE GENOMIC DNA]</scope>
    <source>
        <strain evidence="2">DAOM:BR144</strain>
    </source>
</reference>
<accession>K3W9D1</accession>
<name>K3W9D1_GLOUD</name>
<evidence type="ECO:0000313" key="2">
    <source>
        <dbReference type="Proteomes" id="UP000019132"/>
    </source>
</evidence>
<dbReference type="Proteomes" id="UP000019132">
    <property type="component" value="Unassembled WGS sequence"/>
</dbReference>
<dbReference type="VEuPathDB" id="FungiDB:PYU1_G001572"/>
<sequence>EIEKTSQEREYVEDAESQSEEFVRTELDKVVRNSMHYRLQEQLRLLKDSGEAIDVQRHPQAMIQLATEKLVRDMRVQARDEAVCTFRNQRPENCPLTACFVCYANEELQTNDMSQFMAEGSAHVCARTSGSDLVTIGMEFNHLKMQELEYEHQL</sequence>
<dbReference type="AlphaFoldDB" id="K3W9D1"/>
<evidence type="ECO:0000313" key="1">
    <source>
        <dbReference type="EnsemblProtists" id="PYU1_T001572"/>
    </source>
</evidence>
<reference evidence="2" key="1">
    <citation type="journal article" date="2010" name="Genome Biol.">
        <title>Genome sequence of the necrotrophic plant pathogen Pythium ultimum reveals original pathogenicity mechanisms and effector repertoire.</title>
        <authorList>
            <person name="Levesque C.A."/>
            <person name="Brouwer H."/>
            <person name="Cano L."/>
            <person name="Hamilton J.P."/>
            <person name="Holt C."/>
            <person name="Huitema E."/>
            <person name="Raffaele S."/>
            <person name="Robideau G.P."/>
            <person name="Thines M."/>
            <person name="Win J."/>
            <person name="Zerillo M.M."/>
            <person name="Beakes G.W."/>
            <person name="Boore J.L."/>
            <person name="Busam D."/>
            <person name="Dumas B."/>
            <person name="Ferriera S."/>
            <person name="Fuerstenberg S.I."/>
            <person name="Gachon C.M."/>
            <person name="Gaulin E."/>
            <person name="Govers F."/>
            <person name="Grenville-Briggs L."/>
            <person name="Horner N."/>
            <person name="Hostetler J."/>
            <person name="Jiang R.H."/>
            <person name="Johnson J."/>
            <person name="Krajaejun T."/>
            <person name="Lin H."/>
            <person name="Meijer H.J."/>
            <person name="Moore B."/>
            <person name="Morris P."/>
            <person name="Phuntmart V."/>
            <person name="Puiu D."/>
            <person name="Shetty J."/>
            <person name="Stajich J.E."/>
            <person name="Tripathy S."/>
            <person name="Wawra S."/>
            <person name="van West P."/>
            <person name="Whitty B.R."/>
            <person name="Coutinho P.M."/>
            <person name="Henrissat B."/>
            <person name="Martin F."/>
            <person name="Thomas P.D."/>
            <person name="Tyler B.M."/>
            <person name="De Vries R.P."/>
            <person name="Kamoun S."/>
            <person name="Yandell M."/>
            <person name="Tisserat N."/>
            <person name="Buell C.R."/>
        </authorList>
    </citation>
    <scope>NUCLEOTIDE SEQUENCE</scope>
    <source>
        <strain evidence="2">DAOM:BR144</strain>
    </source>
</reference>